<name>A0A565CRS5_9BRAS</name>
<proteinExistence type="predicted"/>
<accession>A0A565CRS5</accession>
<gene>
    <name evidence="1" type="ORF">ANE_LOCUS26783</name>
</gene>
<keyword evidence="2" id="KW-1185">Reference proteome</keyword>
<evidence type="ECO:0000313" key="2">
    <source>
        <dbReference type="Proteomes" id="UP000489600"/>
    </source>
</evidence>
<sequence length="192" mass="21798">MRLKLPRYEALRLPVSHLLLRCEVLSSRAEMDKEVKEFVGNHRYCEPLNCFSLVETSRFIVDIKLLSFGIFPFFDVSCTKVVVYFKVLIHHLSYVVLDSHCDVYSFMECLVLSKSLFEGWKMLELGGIHNQIPSGSFVSHLSPCSHYIVSALLAEKLTLLEAGDVLFGSLNRLSLLISKEVATVAFFMSLEV</sequence>
<evidence type="ECO:0000313" key="1">
    <source>
        <dbReference type="EMBL" id="VVB16339.1"/>
    </source>
</evidence>
<protein>
    <submittedName>
        <fullName evidence="1">Uncharacterized protein</fullName>
    </submittedName>
</protein>
<comment type="caution">
    <text evidence="1">The sequence shown here is derived from an EMBL/GenBank/DDBJ whole genome shotgun (WGS) entry which is preliminary data.</text>
</comment>
<dbReference type="AlphaFoldDB" id="A0A565CRS5"/>
<reference evidence="1" key="1">
    <citation type="submission" date="2019-07" db="EMBL/GenBank/DDBJ databases">
        <authorList>
            <person name="Dittberner H."/>
        </authorList>
    </citation>
    <scope>NUCLEOTIDE SEQUENCE [LARGE SCALE GENOMIC DNA]</scope>
</reference>
<dbReference type="Proteomes" id="UP000489600">
    <property type="component" value="Unassembled WGS sequence"/>
</dbReference>
<organism evidence="1 2">
    <name type="scientific">Arabis nemorensis</name>
    <dbReference type="NCBI Taxonomy" id="586526"/>
    <lineage>
        <taxon>Eukaryota</taxon>
        <taxon>Viridiplantae</taxon>
        <taxon>Streptophyta</taxon>
        <taxon>Embryophyta</taxon>
        <taxon>Tracheophyta</taxon>
        <taxon>Spermatophyta</taxon>
        <taxon>Magnoliopsida</taxon>
        <taxon>eudicotyledons</taxon>
        <taxon>Gunneridae</taxon>
        <taxon>Pentapetalae</taxon>
        <taxon>rosids</taxon>
        <taxon>malvids</taxon>
        <taxon>Brassicales</taxon>
        <taxon>Brassicaceae</taxon>
        <taxon>Arabideae</taxon>
        <taxon>Arabis</taxon>
    </lineage>
</organism>
<dbReference type="EMBL" id="CABITT030000008">
    <property type="protein sequence ID" value="VVB16339.1"/>
    <property type="molecule type" value="Genomic_DNA"/>
</dbReference>